<evidence type="ECO:0008006" key="4">
    <source>
        <dbReference type="Google" id="ProtNLM"/>
    </source>
</evidence>
<organism evidence="2 3">
    <name type="scientific">Hallerella porci</name>
    <dbReference type="NCBI Taxonomy" id="1945871"/>
    <lineage>
        <taxon>Bacteria</taxon>
        <taxon>Pseudomonadati</taxon>
        <taxon>Fibrobacterota</taxon>
        <taxon>Fibrobacteria</taxon>
        <taxon>Fibrobacterales</taxon>
        <taxon>Fibrobacteraceae</taxon>
        <taxon>Hallerella</taxon>
    </lineage>
</organism>
<evidence type="ECO:0000313" key="2">
    <source>
        <dbReference type="EMBL" id="PWK94148.1"/>
    </source>
</evidence>
<accession>A0ABX5LIZ8</accession>
<feature type="region of interest" description="Disordered" evidence="1">
    <location>
        <begin position="340"/>
        <end position="378"/>
    </location>
</feature>
<feature type="compositionally biased region" description="Polar residues" evidence="1">
    <location>
        <begin position="1"/>
        <end position="11"/>
    </location>
</feature>
<dbReference type="Proteomes" id="UP000245523">
    <property type="component" value="Unassembled WGS sequence"/>
</dbReference>
<dbReference type="EMBL" id="QGHD01000023">
    <property type="protein sequence ID" value="PWK94148.1"/>
    <property type="molecule type" value="Genomic_DNA"/>
</dbReference>
<protein>
    <recommendedName>
        <fullName evidence="4">DksA C4-type domain-containing protein</fullName>
    </recommendedName>
</protein>
<reference evidence="2 3" key="1">
    <citation type="submission" date="2018-05" db="EMBL/GenBank/DDBJ databases">
        <title>Animal gut microbial communities from fecal samples from Wisconsin, USA.</title>
        <authorList>
            <person name="Neumann A."/>
        </authorList>
    </citation>
    <scope>NUCLEOTIDE SEQUENCE [LARGE SCALE GENOMIC DNA]</scope>
    <source>
        <strain evidence="2 3">UWS4</strain>
    </source>
</reference>
<evidence type="ECO:0000256" key="1">
    <source>
        <dbReference type="SAM" id="MobiDB-lite"/>
    </source>
</evidence>
<evidence type="ECO:0000313" key="3">
    <source>
        <dbReference type="Proteomes" id="UP000245523"/>
    </source>
</evidence>
<name>A0ABX5LIZ8_9BACT</name>
<sequence>MSSKKQPSTKKSVPEKKNVKAAPAKKSASAPKASAAKKAAPAKKPAAKPIAKAGKPASTPATKAAPAKTAAKPAVKKSASAAKSASKAGSKVVAKATSKTSSASKVPAKATAKSGTKETKPAVKVTPTKNKTKNGNASTPKKGSSGKANVNPSKPPKQTAQTSVNPEPKPPVKPAPEPPVENVIEDSQESDKRELDSKSSGKKTETTSHAAKNDAILLRGNVKLMKTPFFSEEVDQEDRTSKKKSSPDAVEKPTTSIRHRASLAEETSEELYARVIAELQEENDRFLKECSHQLCSKCCKNPVSPDFRVDKDLGYCEECAEILGLGRSKEARHLNYQANRLGMDSLDEARDDDDFGEAPSQEEIDEADKDLDLDDSDM</sequence>
<gene>
    <name evidence="2" type="ORF">B0H50_12329</name>
</gene>
<proteinExistence type="predicted"/>
<feature type="compositionally biased region" description="Low complexity" evidence="1">
    <location>
        <begin position="20"/>
        <end position="114"/>
    </location>
</feature>
<feature type="compositionally biased region" description="Acidic residues" evidence="1">
    <location>
        <begin position="345"/>
        <end position="378"/>
    </location>
</feature>
<feature type="compositionally biased region" description="Pro residues" evidence="1">
    <location>
        <begin position="167"/>
        <end position="179"/>
    </location>
</feature>
<feature type="compositionally biased region" description="Basic and acidic residues" evidence="1">
    <location>
        <begin position="189"/>
        <end position="206"/>
    </location>
</feature>
<keyword evidence="3" id="KW-1185">Reference proteome</keyword>
<feature type="compositionally biased region" description="Polar residues" evidence="1">
    <location>
        <begin position="135"/>
        <end position="163"/>
    </location>
</feature>
<feature type="region of interest" description="Disordered" evidence="1">
    <location>
        <begin position="1"/>
        <end position="266"/>
    </location>
</feature>
<feature type="compositionally biased region" description="Basic and acidic residues" evidence="1">
    <location>
        <begin position="237"/>
        <end position="251"/>
    </location>
</feature>
<comment type="caution">
    <text evidence="2">The sequence shown here is derived from an EMBL/GenBank/DDBJ whole genome shotgun (WGS) entry which is preliminary data.</text>
</comment>